<name>A0A1G4YG16_9ACTN</name>
<evidence type="ECO:0000259" key="2">
    <source>
        <dbReference type="Pfam" id="PF03537"/>
    </source>
</evidence>
<feature type="chain" id="PRO_5038684724" evidence="1">
    <location>
        <begin position="19"/>
        <end position="265"/>
    </location>
</feature>
<dbReference type="PANTHER" id="PTHR35273">
    <property type="entry name" value="ALPHA-1,4 POLYGALACTOSAMINIDASE, PUTATIVE (AFU_ORTHOLOGUE AFUA_3G07890)-RELATED"/>
    <property type="match status" value="1"/>
</dbReference>
<dbReference type="OrthoDB" id="319933at2"/>
<dbReference type="STRING" id="1960309.SAMN03159343_2777"/>
<organism evidence="3 4">
    <name type="scientific">Klenkia marina</name>
    <dbReference type="NCBI Taxonomy" id="1960309"/>
    <lineage>
        <taxon>Bacteria</taxon>
        <taxon>Bacillati</taxon>
        <taxon>Actinomycetota</taxon>
        <taxon>Actinomycetes</taxon>
        <taxon>Geodermatophilales</taxon>
        <taxon>Geodermatophilaceae</taxon>
        <taxon>Klenkia</taxon>
    </lineage>
</organism>
<dbReference type="PROSITE" id="PS51257">
    <property type="entry name" value="PROKAR_LIPOPROTEIN"/>
    <property type="match status" value="1"/>
</dbReference>
<gene>
    <name evidence="3" type="ORF">SAMN03159343_2777</name>
</gene>
<dbReference type="PANTHER" id="PTHR35273:SF2">
    <property type="entry name" value="ALPHA-GALACTOSIDASE"/>
    <property type="match status" value="1"/>
</dbReference>
<evidence type="ECO:0000256" key="1">
    <source>
        <dbReference type="SAM" id="SignalP"/>
    </source>
</evidence>
<feature type="domain" description="Glycoside-hydrolase family GH114 TIM-barrel" evidence="2">
    <location>
        <begin position="42"/>
        <end position="240"/>
    </location>
</feature>
<dbReference type="InterPro" id="IPR013785">
    <property type="entry name" value="Aldolase_TIM"/>
</dbReference>
<dbReference type="Pfam" id="PF03537">
    <property type="entry name" value="Glyco_hydro_114"/>
    <property type="match status" value="1"/>
</dbReference>
<sequence length="265" mass="28000">MRRSPALLLTVASLTLSACSPTASSGTADGPADGPPWGLHVDYQLGGAHDPADGVTGVVRDRTASPAPGLWSACYVNAFQTQPGIDEVPEDLLLHDAAGARVEDPDWPGEFLLDISTDGQRARVADLVGGWFDGCAADGFDAVEPDNLDSWTRSHGQLTADDAAALASLLVERAHDAGLEIAQKNTADLDGAAIGFDYAVTEQCQVYDECDAYTAAYGNRVVEVEYTDEAFEEACAARGDEVAVQRRDRDVSVPGTEGYVSRFCS</sequence>
<dbReference type="EMBL" id="FMUH01000004">
    <property type="protein sequence ID" value="SCX52450.1"/>
    <property type="molecule type" value="Genomic_DNA"/>
</dbReference>
<reference evidence="4" key="1">
    <citation type="submission" date="2016-10" db="EMBL/GenBank/DDBJ databases">
        <authorList>
            <person name="Varghese N."/>
            <person name="Submissions S."/>
        </authorList>
    </citation>
    <scope>NUCLEOTIDE SEQUENCE [LARGE SCALE GENOMIC DNA]</scope>
    <source>
        <strain evidence="4">DSM 45722</strain>
    </source>
</reference>
<keyword evidence="1" id="KW-0732">Signal</keyword>
<keyword evidence="3" id="KW-0378">Hydrolase</keyword>
<proteinExistence type="predicted"/>
<dbReference type="InterPro" id="IPR017853">
    <property type="entry name" value="GH"/>
</dbReference>
<dbReference type="RefSeq" id="WP_092805238.1">
    <property type="nucleotide sequence ID" value="NZ_FMUH01000004.1"/>
</dbReference>
<dbReference type="AlphaFoldDB" id="A0A1G4YG16"/>
<dbReference type="Proteomes" id="UP000198981">
    <property type="component" value="Unassembled WGS sequence"/>
</dbReference>
<evidence type="ECO:0000313" key="4">
    <source>
        <dbReference type="Proteomes" id="UP000198981"/>
    </source>
</evidence>
<dbReference type="SUPFAM" id="SSF51445">
    <property type="entry name" value="(Trans)glycosidases"/>
    <property type="match status" value="1"/>
</dbReference>
<accession>A0A1G4YG16</accession>
<evidence type="ECO:0000313" key="3">
    <source>
        <dbReference type="EMBL" id="SCX52450.1"/>
    </source>
</evidence>
<keyword evidence="4" id="KW-1185">Reference proteome</keyword>
<dbReference type="Gene3D" id="3.20.20.70">
    <property type="entry name" value="Aldolase class I"/>
    <property type="match status" value="1"/>
</dbReference>
<protein>
    <submittedName>
        <fullName evidence="3">Glycoside-hydrolase family GH114</fullName>
    </submittedName>
</protein>
<dbReference type="GO" id="GO:0016787">
    <property type="term" value="F:hydrolase activity"/>
    <property type="evidence" value="ECO:0007669"/>
    <property type="project" value="UniProtKB-KW"/>
</dbReference>
<feature type="signal peptide" evidence="1">
    <location>
        <begin position="1"/>
        <end position="18"/>
    </location>
</feature>
<dbReference type="InterPro" id="IPR004352">
    <property type="entry name" value="GH114_TIM-barrel"/>
</dbReference>